<protein>
    <submittedName>
        <fullName evidence="1">Uncharacterized protein</fullName>
    </submittedName>
</protein>
<sequence>MGQRVPGAVIQTVNYAEMLSRLAERGQPPEAAEEQREQVGLLQIIHIDPGLPEDALAVARLRPLTWTVWLGGGDQGAATGAGSGELTGCAVKKLLLSINQY</sequence>
<reference evidence="1 2" key="1">
    <citation type="submission" date="2017-01" db="EMBL/GenBank/DDBJ databases">
        <title>Genome Analysis of Deinococcus marmoris KOPRI26562.</title>
        <authorList>
            <person name="Kim J.H."/>
            <person name="Oh H.-M."/>
        </authorList>
    </citation>
    <scope>NUCLEOTIDE SEQUENCE [LARGE SCALE GENOMIC DNA]</scope>
    <source>
        <strain evidence="1 2">KOPRI26562</strain>
    </source>
</reference>
<dbReference type="Proteomes" id="UP000186607">
    <property type="component" value="Unassembled WGS sequence"/>
</dbReference>
<dbReference type="OrthoDB" id="286092at2"/>
<dbReference type="AlphaFoldDB" id="A0A1U7NS02"/>
<gene>
    <name evidence="1" type="ORF">BOO71_0014149</name>
</gene>
<keyword evidence="2" id="KW-1185">Reference proteome</keyword>
<organism evidence="1 2">
    <name type="scientific">Deinococcus marmoris</name>
    <dbReference type="NCBI Taxonomy" id="249408"/>
    <lineage>
        <taxon>Bacteria</taxon>
        <taxon>Thermotogati</taxon>
        <taxon>Deinococcota</taxon>
        <taxon>Deinococci</taxon>
        <taxon>Deinococcales</taxon>
        <taxon>Deinococcaceae</taxon>
        <taxon>Deinococcus</taxon>
    </lineage>
</organism>
<dbReference type="EMBL" id="MSTI01000166">
    <property type="protein sequence ID" value="OLV15703.1"/>
    <property type="molecule type" value="Genomic_DNA"/>
</dbReference>
<evidence type="ECO:0000313" key="1">
    <source>
        <dbReference type="EMBL" id="OLV15703.1"/>
    </source>
</evidence>
<name>A0A1U7NS02_9DEIO</name>
<evidence type="ECO:0000313" key="2">
    <source>
        <dbReference type="Proteomes" id="UP000186607"/>
    </source>
</evidence>
<proteinExistence type="predicted"/>
<comment type="caution">
    <text evidence="1">The sequence shown here is derived from an EMBL/GenBank/DDBJ whole genome shotgun (WGS) entry which is preliminary data.</text>
</comment>
<dbReference type="RefSeq" id="WP_075836828.1">
    <property type="nucleotide sequence ID" value="NZ_MSTI01000166.1"/>
</dbReference>
<accession>A0A1U7NS02</accession>